<keyword evidence="1" id="KW-0812">Transmembrane</keyword>
<name>A0A0L8G195_OCTBM</name>
<reference evidence="2" key="1">
    <citation type="submission" date="2015-07" db="EMBL/GenBank/DDBJ databases">
        <title>MeaNS - Measles Nucleotide Surveillance Program.</title>
        <authorList>
            <person name="Tran T."/>
            <person name="Druce J."/>
        </authorList>
    </citation>
    <scope>NUCLEOTIDE SEQUENCE</scope>
    <source>
        <strain evidence="2">UCB-OBI-ISO-001</strain>
        <tissue evidence="2">Gonad</tissue>
    </source>
</reference>
<feature type="transmembrane region" description="Helical" evidence="1">
    <location>
        <begin position="12"/>
        <end position="33"/>
    </location>
</feature>
<accession>A0A0L8G195</accession>
<proteinExistence type="predicted"/>
<gene>
    <name evidence="2" type="ORF">OCBIM_22002455mg</name>
</gene>
<dbReference type="EMBL" id="KQ424659">
    <property type="protein sequence ID" value="KOF70663.1"/>
    <property type="molecule type" value="Genomic_DNA"/>
</dbReference>
<sequence>MRVGGKGKFLPTIFLESSIVVTELVCVSVYVVLAGSRAKLYKGFQKRNWCTIECTYHIQTSKYAEVAGLGF</sequence>
<evidence type="ECO:0000313" key="2">
    <source>
        <dbReference type="EMBL" id="KOF70663.1"/>
    </source>
</evidence>
<keyword evidence="1" id="KW-1133">Transmembrane helix</keyword>
<dbReference type="AlphaFoldDB" id="A0A0L8G195"/>
<protein>
    <submittedName>
        <fullName evidence="2">Uncharacterized protein</fullName>
    </submittedName>
</protein>
<evidence type="ECO:0000256" key="1">
    <source>
        <dbReference type="SAM" id="Phobius"/>
    </source>
</evidence>
<keyword evidence="1" id="KW-0472">Membrane</keyword>
<organism evidence="2">
    <name type="scientific">Octopus bimaculoides</name>
    <name type="common">California two-spotted octopus</name>
    <dbReference type="NCBI Taxonomy" id="37653"/>
    <lineage>
        <taxon>Eukaryota</taxon>
        <taxon>Metazoa</taxon>
        <taxon>Spiralia</taxon>
        <taxon>Lophotrochozoa</taxon>
        <taxon>Mollusca</taxon>
        <taxon>Cephalopoda</taxon>
        <taxon>Coleoidea</taxon>
        <taxon>Octopodiformes</taxon>
        <taxon>Octopoda</taxon>
        <taxon>Incirrata</taxon>
        <taxon>Octopodidae</taxon>
        <taxon>Octopus</taxon>
    </lineage>
</organism>